<reference evidence="3 4" key="1">
    <citation type="submission" date="2016-10" db="EMBL/GenBank/DDBJ databases">
        <title>Proteomics and genomics reveal pathogen-plant mechanisms compatible with a hemibiotrophic lifestyle of Diplodia corticola.</title>
        <authorList>
            <person name="Fernandes I."/>
            <person name="De Jonge R."/>
            <person name="Van De Peer Y."/>
            <person name="Devreese B."/>
            <person name="Alves A."/>
            <person name="Esteves A.C."/>
        </authorList>
    </citation>
    <scope>NUCLEOTIDE SEQUENCE [LARGE SCALE GENOMIC DNA]</scope>
    <source>
        <strain evidence="3 4">CBS 112549</strain>
    </source>
</reference>
<dbReference type="Proteomes" id="UP000183809">
    <property type="component" value="Unassembled WGS sequence"/>
</dbReference>
<dbReference type="Pfam" id="PF26176">
    <property type="entry name" value="zf_C2H2_17_2"/>
    <property type="match status" value="1"/>
</dbReference>
<dbReference type="SMART" id="SM00355">
    <property type="entry name" value="ZnF_C2H2"/>
    <property type="match status" value="3"/>
</dbReference>
<name>A0A1J9RAD4_9PEZI</name>
<proteinExistence type="predicted"/>
<dbReference type="GeneID" id="31019753"/>
<dbReference type="OrthoDB" id="5305647at2759"/>
<dbReference type="AlphaFoldDB" id="A0A1J9RAD4"/>
<feature type="domain" description="C2H2-type" evidence="2">
    <location>
        <begin position="578"/>
        <end position="607"/>
    </location>
</feature>
<comment type="caution">
    <text evidence="3">The sequence shown here is derived from an EMBL/GenBank/DDBJ whole genome shotgun (WGS) entry which is preliminary data.</text>
</comment>
<accession>A0A1J9RAD4</accession>
<feature type="compositionally biased region" description="Low complexity" evidence="1">
    <location>
        <begin position="251"/>
        <end position="260"/>
    </location>
</feature>
<dbReference type="PANTHER" id="PTHR46179">
    <property type="entry name" value="ZINC FINGER PROTEIN"/>
    <property type="match status" value="1"/>
</dbReference>
<feature type="domain" description="C2H2-type" evidence="2">
    <location>
        <begin position="511"/>
        <end position="537"/>
    </location>
</feature>
<dbReference type="PANTHER" id="PTHR46179:SF24">
    <property type="entry name" value="C2H2-TYPE DOMAIN-CONTAINING PROTEIN"/>
    <property type="match status" value="1"/>
</dbReference>
<feature type="region of interest" description="Disordered" evidence="1">
    <location>
        <begin position="1"/>
        <end position="53"/>
    </location>
</feature>
<feature type="compositionally biased region" description="Basic and acidic residues" evidence="1">
    <location>
        <begin position="30"/>
        <end position="53"/>
    </location>
</feature>
<dbReference type="Pfam" id="PF26177">
    <property type="entry name" value="zf_C2H2_17_1st"/>
    <property type="match status" value="1"/>
</dbReference>
<dbReference type="InterPro" id="IPR059095">
    <property type="entry name" value="Znf_C2H2_17_2nd"/>
</dbReference>
<feature type="region of interest" description="Disordered" evidence="1">
    <location>
        <begin position="251"/>
        <end position="281"/>
    </location>
</feature>
<dbReference type="InterPro" id="IPR013087">
    <property type="entry name" value="Znf_C2H2_type"/>
</dbReference>
<protein>
    <submittedName>
        <fullName evidence="3">C2h2 transcription factor</fullName>
    </submittedName>
</protein>
<evidence type="ECO:0000259" key="2">
    <source>
        <dbReference type="SMART" id="SM00355"/>
    </source>
</evidence>
<dbReference type="Gene3D" id="3.30.160.60">
    <property type="entry name" value="Classic Zinc Finger"/>
    <property type="match status" value="2"/>
</dbReference>
<feature type="domain" description="C2H2-type" evidence="2">
    <location>
        <begin position="541"/>
        <end position="568"/>
    </location>
</feature>
<dbReference type="RefSeq" id="XP_020125639.1">
    <property type="nucleotide sequence ID" value="XM_020279490.1"/>
</dbReference>
<dbReference type="EMBL" id="MNUE01000082">
    <property type="protein sequence ID" value="OJD29379.1"/>
    <property type="molecule type" value="Genomic_DNA"/>
</dbReference>
<dbReference type="GO" id="GO:0006357">
    <property type="term" value="P:regulation of transcription by RNA polymerase II"/>
    <property type="evidence" value="ECO:0007669"/>
    <property type="project" value="TreeGrafter"/>
</dbReference>
<organism evidence="3 4">
    <name type="scientific">Diplodia corticola</name>
    <dbReference type="NCBI Taxonomy" id="236234"/>
    <lineage>
        <taxon>Eukaryota</taxon>
        <taxon>Fungi</taxon>
        <taxon>Dikarya</taxon>
        <taxon>Ascomycota</taxon>
        <taxon>Pezizomycotina</taxon>
        <taxon>Dothideomycetes</taxon>
        <taxon>Dothideomycetes incertae sedis</taxon>
        <taxon>Botryosphaeriales</taxon>
        <taxon>Botryosphaeriaceae</taxon>
        <taxon>Diplodia</taxon>
    </lineage>
</organism>
<evidence type="ECO:0000313" key="4">
    <source>
        <dbReference type="Proteomes" id="UP000183809"/>
    </source>
</evidence>
<feature type="compositionally biased region" description="Basic and acidic residues" evidence="1">
    <location>
        <begin position="691"/>
        <end position="707"/>
    </location>
</feature>
<sequence length="726" mass="79493">MAERPLPSLADSVVTGNRLRLQRSTRRQPSHCDKPMAKPKYQRDADRRHRHPSHEVKVELRPNTQHEVMAILAQLLGTIARLQRRRLRRDTARETPAAPLLLQPPPADRVLDRWQRRQRRLEADAATWFSVFPGSVRPVSTTWPWTIKPALAVLWGVCWQFYEPPPPSPLSGSFDAADGDGRARVRAASVLKGLEWWQAPDARAGAYLQFGRDAVATALGGARGQQLQAGDGAAGGAEAPALEFRNPNLRAPAAAQPQLRRNPRNRRAQGSNADPRPPTAAGHLYANALSPNASPCEAQACEWPYESASGIATFVPTSHHLSLHARTTTTSLHDPFDWFSHHQDPSQLTPSLPVPELRIEDSSLPTALQPAPVHAPASPANDYISSRTLSPRRAALSSPSLYVSPMDAAVAHVPQVMPDFCKASGPVSPVSMNEEAAAQMSPAAISTVANPRKRKLSDVSLAAHPVQPAANPQLPIRESSEEQDRYDGYTPRGKYSHKRTEDPPRNAEGKMVCNFSSDCHGVTFDRKCEWSKHMDKHDRPYVCRHKGCEKLQGFTYSGGLLRHEREVHKMHGGTKKALFCPHQDCKRSMGQGFTRKENLAEHIRRVHRRASGSDAAPSPTAQPGGQSKPEDEGASEAGLSPDAEADEVYGGAVGERRVGPSPSKKRRMSGTDGGGSVGGGGGETDEDDLREEIRRLRRENEEKDDRLKKLEAAVEALSRGQAAPMV</sequence>
<keyword evidence="4" id="KW-1185">Reference proteome</keyword>
<feature type="compositionally biased region" description="Gly residues" evidence="1">
    <location>
        <begin position="671"/>
        <end position="682"/>
    </location>
</feature>
<gene>
    <name evidence="3" type="ORF">BKCO1_8200014</name>
</gene>
<dbReference type="GO" id="GO:0005634">
    <property type="term" value="C:nucleus"/>
    <property type="evidence" value="ECO:0007669"/>
    <property type="project" value="TreeGrafter"/>
</dbReference>
<evidence type="ECO:0000313" key="3">
    <source>
        <dbReference type="EMBL" id="OJD29379.1"/>
    </source>
</evidence>
<dbReference type="InterPro" id="IPR059009">
    <property type="entry name" value="Znf_C2H2_17_1st"/>
</dbReference>
<evidence type="ECO:0000256" key="1">
    <source>
        <dbReference type="SAM" id="MobiDB-lite"/>
    </source>
</evidence>
<dbReference type="InterPro" id="IPR051061">
    <property type="entry name" value="Zinc_finger_trans_reg"/>
</dbReference>
<feature type="compositionally biased region" description="Basic and acidic residues" evidence="1">
    <location>
        <begin position="478"/>
        <end position="487"/>
    </location>
</feature>
<feature type="region of interest" description="Disordered" evidence="1">
    <location>
        <begin position="607"/>
        <end position="707"/>
    </location>
</feature>
<feature type="region of interest" description="Disordered" evidence="1">
    <location>
        <begin position="466"/>
        <end position="506"/>
    </location>
</feature>
<feature type="compositionally biased region" description="Basic residues" evidence="1">
    <location>
        <begin position="20"/>
        <end position="29"/>
    </location>
</feature>